<dbReference type="EMBL" id="ABLTIR010000016">
    <property type="protein sequence ID" value="EKZ1926211.1"/>
    <property type="molecule type" value="Genomic_DNA"/>
</dbReference>
<evidence type="ECO:0000313" key="2">
    <source>
        <dbReference type="Proteomes" id="UP001225498"/>
    </source>
</evidence>
<accession>A0AAI9CJ60</accession>
<evidence type="ECO:0000313" key="1">
    <source>
        <dbReference type="EMBL" id="EKZ1926211.1"/>
    </source>
</evidence>
<sequence>MRTNKARELLASRMGPTTQRFDAGCGGGRPELTTQDIAAALAYVPDGLGRELLEVLWWPESAARRREHLRKAVIGLVAPEFIQQMHGLATARTEFGIAKASIGWGGGPVTDMQRRELRRAESALDEARAAAWPNNTMEQLGVLASAVIEEMATCGCCKACDGLRIQSAPEGGGVVECEACGGMGLEQLSGRKRAAAIGADKSAYQRFWQPVYEWMLERMRSAEHVAAESLSSALNRAA</sequence>
<proteinExistence type="predicted"/>
<name>A0AAI9CJ60_STEMA</name>
<reference evidence="1" key="1">
    <citation type="submission" date="2023-08" db="EMBL/GenBank/DDBJ databases">
        <authorList>
            <consortium name="Clinical and Environmental Microbiology Branch: Whole genome sequencing antimicrobial resistance pathogens in the healthcare setting"/>
        </authorList>
    </citation>
    <scope>NUCLEOTIDE SEQUENCE</scope>
    <source>
        <strain evidence="1">2023CJ-00293</strain>
    </source>
</reference>
<gene>
    <name evidence="1" type="ORF">REH87_001200</name>
</gene>
<dbReference type="AlphaFoldDB" id="A0AAI9CJ60"/>
<dbReference type="RefSeq" id="WP_049450637.1">
    <property type="nucleotide sequence ID" value="NZ_JAXRUY010000002.1"/>
</dbReference>
<organism evidence="1 2">
    <name type="scientific">Stenotrophomonas maltophilia</name>
    <name type="common">Pseudomonas maltophilia</name>
    <name type="synonym">Xanthomonas maltophilia</name>
    <dbReference type="NCBI Taxonomy" id="40324"/>
    <lineage>
        <taxon>Bacteria</taxon>
        <taxon>Pseudomonadati</taxon>
        <taxon>Pseudomonadota</taxon>
        <taxon>Gammaproteobacteria</taxon>
        <taxon>Lysobacterales</taxon>
        <taxon>Lysobacteraceae</taxon>
        <taxon>Stenotrophomonas</taxon>
        <taxon>Stenotrophomonas maltophilia group</taxon>
    </lineage>
</organism>
<protein>
    <recommendedName>
        <fullName evidence="3">Antitermination protein</fullName>
    </recommendedName>
</protein>
<evidence type="ECO:0008006" key="3">
    <source>
        <dbReference type="Google" id="ProtNLM"/>
    </source>
</evidence>
<comment type="caution">
    <text evidence="1">The sequence shown here is derived from an EMBL/GenBank/DDBJ whole genome shotgun (WGS) entry which is preliminary data.</text>
</comment>
<dbReference type="Proteomes" id="UP001225498">
    <property type="component" value="Unassembled WGS sequence"/>
</dbReference>